<evidence type="ECO:0000313" key="2">
    <source>
        <dbReference type="EMBL" id="KAH7089672.1"/>
    </source>
</evidence>
<reference evidence="2" key="1">
    <citation type="journal article" date="2021" name="Nat. Commun.">
        <title>Genetic determinants of endophytism in the Arabidopsis root mycobiome.</title>
        <authorList>
            <person name="Mesny F."/>
            <person name="Miyauchi S."/>
            <person name="Thiergart T."/>
            <person name="Pickel B."/>
            <person name="Atanasova L."/>
            <person name="Karlsson M."/>
            <person name="Huettel B."/>
            <person name="Barry K.W."/>
            <person name="Haridas S."/>
            <person name="Chen C."/>
            <person name="Bauer D."/>
            <person name="Andreopoulos W."/>
            <person name="Pangilinan J."/>
            <person name="LaButti K."/>
            <person name="Riley R."/>
            <person name="Lipzen A."/>
            <person name="Clum A."/>
            <person name="Drula E."/>
            <person name="Henrissat B."/>
            <person name="Kohler A."/>
            <person name="Grigoriev I.V."/>
            <person name="Martin F.M."/>
            <person name="Hacquard S."/>
        </authorList>
    </citation>
    <scope>NUCLEOTIDE SEQUENCE</scope>
    <source>
        <strain evidence="2">MPI-SDFR-AT-0120</strain>
    </source>
</reference>
<gene>
    <name evidence="2" type="ORF">FB567DRAFT_547238</name>
</gene>
<dbReference type="AlphaFoldDB" id="A0A8K0R9I3"/>
<dbReference type="OrthoDB" id="2910287at2759"/>
<comment type="caution">
    <text evidence="2">The sequence shown here is derived from an EMBL/GenBank/DDBJ whole genome shotgun (WGS) entry which is preliminary data.</text>
</comment>
<name>A0A8K0R9I3_9PLEO</name>
<keyword evidence="3" id="KW-1185">Reference proteome</keyword>
<accession>A0A8K0R9I3</accession>
<organism evidence="2 3">
    <name type="scientific">Paraphoma chrysanthemicola</name>
    <dbReference type="NCBI Taxonomy" id="798071"/>
    <lineage>
        <taxon>Eukaryota</taxon>
        <taxon>Fungi</taxon>
        <taxon>Dikarya</taxon>
        <taxon>Ascomycota</taxon>
        <taxon>Pezizomycotina</taxon>
        <taxon>Dothideomycetes</taxon>
        <taxon>Pleosporomycetidae</taxon>
        <taxon>Pleosporales</taxon>
        <taxon>Pleosporineae</taxon>
        <taxon>Phaeosphaeriaceae</taxon>
        <taxon>Paraphoma</taxon>
    </lineage>
</organism>
<feature type="chain" id="PRO_5035421418" description="Secreted protein" evidence="1">
    <location>
        <begin position="27"/>
        <end position="130"/>
    </location>
</feature>
<evidence type="ECO:0000313" key="3">
    <source>
        <dbReference type="Proteomes" id="UP000813461"/>
    </source>
</evidence>
<evidence type="ECO:0008006" key="4">
    <source>
        <dbReference type="Google" id="ProtNLM"/>
    </source>
</evidence>
<protein>
    <recommendedName>
        <fullName evidence="4">Secreted protein</fullName>
    </recommendedName>
</protein>
<feature type="signal peptide" evidence="1">
    <location>
        <begin position="1"/>
        <end position="26"/>
    </location>
</feature>
<proteinExistence type="predicted"/>
<keyword evidence="1" id="KW-0732">Signal</keyword>
<sequence>MIITHSISTISTFLFSITLFASCSVAHRDTCPINQGTPGSVLFCTDPYFKSGCHYRPPSDCIGFQQEIANIRSIRPDSGGVCKVYLENGACSGDGWNYKGEKIIWEVKCPGMAGIGAHILKGGSMRCKRK</sequence>
<dbReference type="Proteomes" id="UP000813461">
    <property type="component" value="Unassembled WGS sequence"/>
</dbReference>
<evidence type="ECO:0000256" key="1">
    <source>
        <dbReference type="SAM" id="SignalP"/>
    </source>
</evidence>
<dbReference type="EMBL" id="JAGMVJ010000006">
    <property type="protein sequence ID" value="KAH7089672.1"/>
    <property type="molecule type" value="Genomic_DNA"/>
</dbReference>